<accession>A0AAW2G4K6</accession>
<proteinExistence type="predicted"/>
<dbReference type="EMBL" id="JADYXP020000007">
    <property type="protein sequence ID" value="KAL0120976.1"/>
    <property type="molecule type" value="Genomic_DNA"/>
</dbReference>
<comment type="caution">
    <text evidence="1">The sequence shown here is derived from an EMBL/GenBank/DDBJ whole genome shotgun (WGS) entry which is preliminary data.</text>
</comment>
<evidence type="ECO:0008006" key="3">
    <source>
        <dbReference type="Google" id="ProtNLM"/>
    </source>
</evidence>
<evidence type="ECO:0000313" key="2">
    <source>
        <dbReference type="Proteomes" id="UP001430953"/>
    </source>
</evidence>
<organism evidence="1 2">
    <name type="scientific">Cardiocondyla obscurior</name>
    <dbReference type="NCBI Taxonomy" id="286306"/>
    <lineage>
        <taxon>Eukaryota</taxon>
        <taxon>Metazoa</taxon>
        <taxon>Ecdysozoa</taxon>
        <taxon>Arthropoda</taxon>
        <taxon>Hexapoda</taxon>
        <taxon>Insecta</taxon>
        <taxon>Pterygota</taxon>
        <taxon>Neoptera</taxon>
        <taxon>Endopterygota</taxon>
        <taxon>Hymenoptera</taxon>
        <taxon>Apocrita</taxon>
        <taxon>Aculeata</taxon>
        <taxon>Formicoidea</taxon>
        <taxon>Formicidae</taxon>
        <taxon>Myrmicinae</taxon>
        <taxon>Cardiocondyla</taxon>
    </lineage>
</organism>
<protein>
    <recommendedName>
        <fullName evidence="3">Secreted protein</fullName>
    </recommendedName>
</protein>
<dbReference type="Proteomes" id="UP001430953">
    <property type="component" value="Unassembled WGS sequence"/>
</dbReference>
<dbReference type="AlphaFoldDB" id="A0AAW2G4K6"/>
<gene>
    <name evidence="1" type="ORF">PUN28_008594</name>
</gene>
<name>A0AAW2G4K6_9HYME</name>
<sequence length="64" mass="7427">MCAYGIFYIRSRKKLQFLFLFFFAHVNVANSKLLQRYARERDAERLTSPSRTISEAGYSGSPLC</sequence>
<keyword evidence="2" id="KW-1185">Reference proteome</keyword>
<reference evidence="1 2" key="1">
    <citation type="submission" date="2023-03" db="EMBL/GenBank/DDBJ databases">
        <title>High recombination rates correlate with genetic variation in Cardiocondyla obscurior ants.</title>
        <authorList>
            <person name="Errbii M."/>
        </authorList>
    </citation>
    <scope>NUCLEOTIDE SEQUENCE [LARGE SCALE GENOMIC DNA]</scope>
    <source>
        <strain evidence="1">Alpha-2009</strain>
        <tissue evidence="1">Whole body</tissue>
    </source>
</reference>
<evidence type="ECO:0000313" key="1">
    <source>
        <dbReference type="EMBL" id="KAL0120976.1"/>
    </source>
</evidence>